<keyword evidence="4" id="KW-1185">Reference proteome</keyword>
<keyword evidence="3" id="KW-0695">RNA-directed DNA polymerase</keyword>
<feature type="coiled-coil region" evidence="1">
    <location>
        <begin position="71"/>
        <end position="98"/>
    </location>
</feature>
<gene>
    <name evidence="3" type="ORF">Tco_1110807</name>
</gene>
<dbReference type="GO" id="GO:0003964">
    <property type="term" value="F:RNA-directed DNA polymerase activity"/>
    <property type="evidence" value="ECO:0007669"/>
    <property type="project" value="UniProtKB-KW"/>
</dbReference>
<protein>
    <submittedName>
        <fullName evidence="3">Reverse transcriptase domain-containing protein</fullName>
    </submittedName>
</protein>
<dbReference type="EMBL" id="BQNB010020867">
    <property type="protein sequence ID" value="GJU00469.1"/>
    <property type="molecule type" value="Genomic_DNA"/>
</dbReference>
<keyword evidence="1" id="KW-0175">Coiled coil</keyword>
<dbReference type="InterPro" id="IPR021109">
    <property type="entry name" value="Peptidase_aspartic_dom_sf"/>
</dbReference>
<feature type="region of interest" description="Disordered" evidence="2">
    <location>
        <begin position="255"/>
        <end position="279"/>
    </location>
</feature>
<evidence type="ECO:0000313" key="3">
    <source>
        <dbReference type="EMBL" id="GJU00469.1"/>
    </source>
</evidence>
<dbReference type="Gene3D" id="2.40.70.10">
    <property type="entry name" value="Acid Proteases"/>
    <property type="match status" value="1"/>
</dbReference>
<dbReference type="PANTHER" id="PTHR33067:SF9">
    <property type="entry name" value="RNA-DIRECTED DNA POLYMERASE"/>
    <property type="match status" value="1"/>
</dbReference>
<keyword evidence="3" id="KW-0808">Transferase</keyword>
<dbReference type="Proteomes" id="UP001151760">
    <property type="component" value="Unassembled WGS sequence"/>
</dbReference>
<keyword evidence="3" id="KW-0548">Nucleotidyltransferase</keyword>
<organism evidence="3 4">
    <name type="scientific">Tanacetum coccineum</name>
    <dbReference type="NCBI Taxonomy" id="301880"/>
    <lineage>
        <taxon>Eukaryota</taxon>
        <taxon>Viridiplantae</taxon>
        <taxon>Streptophyta</taxon>
        <taxon>Embryophyta</taxon>
        <taxon>Tracheophyta</taxon>
        <taxon>Spermatophyta</taxon>
        <taxon>Magnoliopsida</taxon>
        <taxon>eudicotyledons</taxon>
        <taxon>Gunneridae</taxon>
        <taxon>Pentapetalae</taxon>
        <taxon>asterids</taxon>
        <taxon>campanulids</taxon>
        <taxon>Asterales</taxon>
        <taxon>Asteraceae</taxon>
        <taxon>Asteroideae</taxon>
        <taxon>Anthemideae</taxon>
        <taxon>Anthemidinae</taxon>
        <taxon>Tanacetum</taxon>
    </lineage>
</organism>
<proteinExistence type="predicted"/>
<sequence>MGRTSSDLLKTWDELKRVFIRRFCPPSLLDSRGLTTGLTAAEALESIKEIVEHSHRWHKEESDKKMSINSLSTITDKLQNLNHDMNNLRENIHKINLKSNMEFRHEEVKSLGNPRPVNMVIEMADRSMQSPKGIVENVLVKIHKFVFPIDFVILDIVKDNKVPIILRRPMLATAHARIDVFGGKISLEVGKEQVIFKANKGATPVTISLVCAIKDFDVIDNIKGPDDLEEFLMDDDLNGDLGNFLQDNNIFLNYENPGDNPPSPNKSPSRNWNPVEEFQDSDDNLGIRIDNFVAIDDL</sequence>
<evidence type="ECO:0000256" key="1">
    <source>
        <dbReference type="SAM" id="Coils"/>
    </source>
</evidence>
<evidence type="ECO:0000256" key="2">
    <source>
        <dbReference type="SAM" id="MobiDB-lite"/>
    </source>
</evidence>
<reference evidence="3" key="2">
    <citation type="submission" date="2022-01" db="EMBL/GenBank/DDBJ databases">
        <authorList>
            <person name="Yamashiro T."/>
            <person name="Shiraishi A."/>
            <person name="Satake H."/>
            <person name="Nakayama K."/>
        </authorList>
    </citation>
    <scope>NUCLEOTIDE SEQUENCE</scope>
</reference>
<name>A0ABQ5IK27_9ASTR</name>
<dbReference type="PANTHER" id="PTHR33067">
    <property type="entry name" value="RNA-DIRECTED DNA POLYMERASE-RELATED"/>
    <property type="match status" value="1"/>
</dbReference>
<reference evidence="3" key="1">
    <citation type="journal article" date="2022" name="Int. J. Mol. Sci.">
        <title>Draft Genome of Tanacetum Coccineum: Genomic Comparison of Closely Related Tanacetum-Family Plants.</title>
        <authorList>
            <person name="Yamashiro T."/>
            <person name="Shiraishi A."/>
            <person name="Nakayama K."/>
            <person name="Satake H."/>
        </authorList>
    </citation>
    <scope>NUCLEOTIDE SEQUENCE</scope>
</reference>
<evidence type="ECO:0000313" key="4">
    <source>
        <dbReference type="Proteomes" id="UP001151760"/>
    </source>
</evidence>
<accession>A0ABQ5IK27</accession>
<comment type="caution">
    <text evidence="3">The sequence shown here is derived from an EMBL/GenBank/DDBJ whole genome shotgun (WGS) entry which is preliminary data.</text>
</comment>